<dbReference type="RefSeq" id="WP_188312367.1">
    <property type="nucleotide sequence ID" value="NZ_JABTCG010000001.1"/>
</dbReference>
<evidence type="ECO:0000313" key="1">
    <source>
        <dbReference type="EMBL" id="MBD0849231.1"/>
    </source>
</evidence>
<organism evidence="1 2">
    <name type="scientific">Maribacter arenosus</name>
    <dbReference type="NCBI Taxonomy" id="1854708"/>
    <lineage>
        <taxon>Bacteria</taxon>
        <taxon>Pseudomonadati</taxon>
        <taxon>Bacteroidota</taxon>
        <taxon>Flavobacteriia</taxon>
        <taxon>Flavobacteriales</taxon>
        <taxon>Flavobacteriaceae</taxon>
        <taxon>Maribacter</taxon>
    </lineage>
</organism>
<comment type="caution">
    <text evidence="1">The sequence shown here is derived from an EMBL/GenBank/DDBJ whole genome shotgun (WGS) entry which is preliminary data.</text>
</comment>
<keyword evidence="2" id="KW-1185">Reference proteome</keyword>
<protein>
    <submittedName>
        <fullName evidence="1">Uncharacterized protein</fullName>
    </submittedName>
</protein>
<gene>
    <name evidence="1" type="ORF">HPE63_01000</name>
</gene>
<evidence type="ECO:0000313" key="2">
    <source>
        <dbReference type="Proteomes" id="UP000598350"/>
    </source>
</evidence>
<dbReference type="EMBL" id="JABTCG010000001">
    <property type="protein sequence ID" value="MBD0849231.1"/>
    <property type="molecule type" value="Genomic_DNA"/>
</dbReference>
<proteinExistence type="predicted"/>
<accession>A0ABR7V7H5</accession>
<dbReference type="Proteomes" id="UP000598350">
    <property type="component" value="Unassembled WGS sequence"/>
</dbReference>
<sequence length="144" mass="17213">MTSHKKLTKEVQTSKMTEMYREYQNWKSHLQLVYDELTFIEHLLNSYVFEPNTPNLFERLQDYQARIKKTRAKREMVCKMILSHERNIGGMIECTDTACDNFYNQKHEKLKAETVSFMEDFKILKSEIFEYAGGILKKRKPSTK</sequence>
<name>A0ABR7V7H5_9FLAO</name>
<reference evidence="1 2" key="1">
    <citation type="submission" date="2020-05" db="EMBL/GenBank/DDBJ databases">
        <title>The draft genome sequence of Maribacter arenosus CAU 1321.</title>
        <authorList>
            <person name="Mu L."/>
        </authorList>
    </citation>
    <scope>NUCLEOTIDE SEQUENCE [LARGE SCALE GENOMIC DNA]</scope>
    <source>
        <strain evidence="1 2">CAU 1321</strain>
    </source>
</reference>